<dbReference type="InterPro" id="IPR023983">
    <property type="entry name" value="DNA_S_mod_dnd_assoc_4"/>
</dbReference>
<comment type="caution">
    <text evidence="1">The sequence shown here is derived from an EMBL/GenBank/DDBJ whole genome shotgun (WGS) entry which is preliminary data.</text>
</comment>
<dbReference type="EMBL" id="BOOA01000033">
    <property type="protein sequence ID" value="GIH25831.1"/>
    <property type="molecule type" value="Genomic_DNA"/>
</dbReference>
<dbReference type="Proteomes" id="UP000640052">
    <property type="component" value="Unassembled WGS sequence"/>
</dbReference>
<dbReference type="NCBIfam" id="TIGR04062">
    <property type="entry name" value="dnd_assoc_4"/>
    <property type="match status" value="1"/>
</dbReference>
<dbReference type="RefSeq" id="WP_204042533.1">
    <property type="nucleotide sequence ID" value="NZ_BOOA01000033.1"/>
</dbReference>
<name>A0A919UL72_9ACTN</name>
<accession>A0A919UL72</accession>
<protein>
    <recommendedName>
        <fullName evidence="3">DNA phosphorothioation-associated protein 4</fullName>
    </recommendedName>
</protein>
<keyword evidence="2" id="KW-1185">Reference proteome</keyword>
<gene>
    <name evidence="1" type="ORF">Aph01nite_41410</name>
</gene>
<organism evidence="1 2">
    <name type="scientific">Acrocarpospora phusangensis</name>
    <dbReference type="NCBI Taxonomy" id="1070424"/>
    <lineage>
        <taxon>Bacteria</taxon>
        <taxon>Bacillati</taxon>
        <taxon>Actinomycetota</taxon>
        <taxon>Actinomycetes</taxon>
        <taxon>Streptosporangiales</taxon>
        <taxon>Streptosporangiaceae</taxon>
        <taxon>Acrocarpospora</taxon>
    </lineage>
</organism>
<sequence>MATFVEHRIRPPKDKENLIQQLSTDQEGPFQTRYQTLIFAAALGWARNRREPLDRPGEGIRYELFRRHTTIEAFIDSLGVLDASTDASIMSDERLAERIGVFEEYANGGLAIIQGELNAGTRPMDVLLDFCRQGDSHSVEDDDFDEIFGRRRPETRS</sequence>
<reference evidence="1" key="1">
    <citation type="submission" date="2021-01" db="EMBL/GenBank/DDBJ databases">
        <title>Whole genome shotgun sequence of Acrocarpospora phusangensis NBRC 108782.</title>
        <authorList>
            <person name="Komaki H."/>
            <person name="Tamura T."/>
        </authorList>
    </citation>
    <scope>NUCLEOTIDE SEQUENCE</scope>
    <source>
        <strain evidence="1">NBRC 108782</strain>
    </source>
</reference>
<proteinExistence type="predicted"/>
<evidence type="ECO:0008006" key="3">
    <source>
        <dbReference type="Google" id="ProtNLM"/>
    </source>
</evidence>
<dbReference type="AlphaFoldDB" id="A0A919UL72"/>
<evidence type="ECO:0000313" key="1">
    <source>
        <dbReference type="EMBL" id="GIH25831.1"/>
    </source>
</evidence>
<evidence type="ECO:0000313" key="2">
    <source>
        <dbReference type="Proteomes" id="UP000640052"/>
    </source>
</evidence>